<feature type="compositionally biased region" description="Low complexity" evidence="6">
    <location>
        <begin position="207"/>
        <end position="218"/>
    </location>
</feature>
<dbReference type="InParanoid" id="G7DYK6"/>
<reference evidence="7 8" key="2">
    <citation type="journal article" date="2012" name="Open Biol.">
        <title>Characteristics of nucleosomes and linker DNA regions on the genome of the basidiomycete Mixia osmundae revealed by mono- and dinucleosome mapping.</title>
        <authorList>
            <person name="Nishida H."/>
            <person name="Kondo S."/>
            <person name="Matsumoto T."/>
            <person name="Suzuki Y."/>
            <person name="Yoshikawa H."/>
            <person name="Taylor T.D."/>
            <person name="Sugiyama J."/>
        </authorList>
    </citation>
    <scope>NUCLEOTIDE SEQUENCE [LARGE SCALE GENOMIC DNA]</scope>
    <source>
        <strain evidence="8">CBS 9802 / IAM 14324 / JCM 22182 / KY 12970</strain>
    </source>
</reference>
<comment type="function">
    <text evidence="1">Involved in the biogenesis of the 60S ribosomal subunit.</text>
</comment>
<reference evidence="7 8" key="1">
    <citation type="journal article" date="2011" name="J. Gen. Appl. Microbiol.">
        <title>Draft genome sequencing of the enigmatic basidiomycete Mixia osmundae.</title>
        <authorList>
            <person name="Nishida H."/>
            <person name="Nagatsuka Y."/>
            <person name="Sugiyama J."/>
        </authorList>
    </citation>
    <scope>NUCLEOTIDE SEQUENCE [LARGE SCALE GENOMIC DNA]</scope>
    <source>
        <strain evidence="8">CBS 9802 / IAM 14324 / JCM 22182 / KY 12970</strain>
    </source>
</reference>
<dbReference type="Pfam" id="PF09420">
    <property type="entry name" value="Nop16"/>
    <property type="match status" value="1"/>
</dbReference>
<evidence type="ECO:0000313" key="7">
    <source>
        <dbReference type="EMBL" id="GAA95666.1"/>
    </source>
</evidence>
<dbReference type="STRING" id="764103.G7DYK6"/>
<evidence type="ECO:0000256" key="4">
    <source>
        <dbReference type="ARBA" id="ARBA00015522"/>
    </source>
</evidence>
<feature type="compositionally biased region" description="Basic residues" evidence="6">
    <location>
        <begin position="18"/>
        <end position="34"/>
    </location>
</feature>
<dbReference type="EMBL" id="BABT02000062">
    <property type="protein sequence ID" value="GAA95666.1"/>
    <property type="molecule type" value="Genomic_DNA"/>
</dbReference>
<comment type="similarity">
    <text evidence="3">Belongs to the NOP16 family.</text>
</comment>
<dbReference type="OrthoDB" id="285729at2759"/>
<protein>
    <recommendedName>
        <fullName evidence="4">Nucleolar protein 16</fullName>
    </recommendedName>
</protein>
<name>G7DYK6_MIXOS</name>
<dbReference type="GO" id="GO:0005730">
    <property type="term" value="C:nucleolus"/>
    <property type="evidence" value="ECO:0007669"/>
    <property type="project" value="UniProtKB-SubCell"/>
</dbReference>
<organism evidence="7 8">
    <name type="scientific">Mixia osmundae (strain CBS 9802 / IAM 14324 / JCM 22182 / KY 12970)</name>
    <dbReference type="NCBI Taxonomy" id="764103"/>
    <lineage>
        <taxon>Eukaryota</taxon>
        <taxon>Fungi</taxon>
        <taxon>Dikarya</taxon>
        <taxon>Basidiomycota</taxon>
        <taxon>Pucciniomycotina</taxon>
        <taxon>Mixiomycetes</taxon>
        <taxon>Mixiales</taxon>
        <taxon>Mixiaceae</taxon>
        <taxon>Mixia</taxon>
    </lineage>
</organism>
<feature type="compositionally biased region" description="Low complexity" evidence="6">
    <location>
        <begin position="179"/>
        <end position="188"/>
    </location>
</feature>
<proteinExistence type="inferred from homology"/>
<dbReference type="HOGENOM" id="CLU_078857_1_0_1"/>
<keyword evidence="8" id="KW-1185">Reference proteome</keyword>
<evidence type="ECO:0000256" key="3">
    <source>
        <dbReference type="ARBA" id="ARBA00008479"/>
    </source>
</evidence>
<dbReference type="FunCoup" id="G7DYK6">
    <property type="interactions" value="114"/>
</dbReference>
<evidence type="ECO:0000313" key="8">
    <source>
        <dbReference type="Proteomes" id="UP000009131"/>
    </source>
</evidence>
<dbReference type="GO" id="GO:0042273">
    <property type="term" value="P:ribosomal large subunit biogenesis"/>
    <property type="evidence" value="ECO:0007669"/>
    <property type="project" value="TreeGrafter"/>
</dbReference>
<evidence type="ECO:0000256" key="6">
    <source>
        <dbReference type="SAM" id="MobiDB-lite"/>
    </source>
</evidence>
<comment type="caution">
    <text evidence="7">The sequence shown here is derived from an EMBL/GenBank/DDBJ whole genome shotgun (WGS) entry which is preliminary data.</text>
</comment>
<feature type="compositionally biased region" description="Low complexity" evidence="6">
    <location>
        <begin position="87"/>
        <end position="103"/>
    </location>
</feature>
<feature type="region of interest" description="Disordered" evidence="6">
    <location>
        <begin position="1"/>
        <end position="36"/>
    </location>
</feature>
<dbReference type="InterPro" id="IPR019002">
    <property type="entry name" value="Ribosome_biogenesis_Nop16"/>
</dbReference>
<evidence type="ECO:0000256" key="1">
    <source>
        <dbReference type="ARBA" id="ARBA00002889"/>
    </source>
</evidence>
<dbReference type="PANTHER" id="PTHR13243:SF1">
    <property type="entry name" value="NUCLEOLAR PROTEIN 16"/>
    <property type="match status" value="1"/>
</dbReference>
<dbReference type="PANTHER" id="PTHR13243">
    <property type="entry name" value="HSPC111 PROTEIN-RELATED"/>
    <property type="match status" value="1"/>
</dbReference>
<keyword evidence="5" id="KW-0539">Nucleus</keyword>
<feature type="region of interest" description="Disordered" evidence="6">
    <location>
        <begin position="87"/>
        <end position="236"/>
    </location>
</feature>
<evidence type="ECO:0000256" key="5">
    <source>
        <dbReference type="ARBA" id="ARBA00023242"/>
    </source>
</evidence>
<feature type="compositionally biased region" description="Basic and acidic residues" evidence="6">
    <location>
        <begin position="122"/>
        <end position="143"/>
    </location>
</feature>
<gene>
    <name evidence="7" type="primary">Mo02323</name>
    <name evidence="7" type="ORF">E5Q_02323</name>
</gene>
<dbReference type="eggNOG" id="KOG4771">
    <property type="taxonomic scope" value="Eukaryota"/>
</dbReference>
<dbReference type="AlphaFoldDB" id="G7DYK6"/>
<feature type="compositionally biased region" description="Basic residues" evidence="6">
    <location>
        <begin position="1"/>
        <end position="10"/>
    </location>
</feature>
<comment type="subcellular location">
    <subcellularLocation>
        <location evidence="2">Nucleus</location>
        <location evidence="2">Nucleolus</location>
    </subcellularLocation>
</comment>
<sequence>MANPRQRSKARSGATKNRPSKRSLAKIKKNKTKTVFKGPGVLEPLWDRKKTTRQNYIGMGLLTTLNPKQSGGLERIEGIPFALRARQANAQANAHASTSTTTSSDDEAELDMDASAAPASRKGKEKESDKIPKGFARVERDADGNITKVTLADEDAESADEPGSTPWGAPLDVWQTDVAAPAEPSPAELEPDGVLDHTRDQSQGLPLSLSAARASLRSQDPKLLPTAQNRDATQAQARKAVAALEDLAAGATSVDRHTSSNEQDWLAELVKRYGSDIAAMARDKKLNTWQRTPGEIKRRLRKAGLLA</sequence>
<evidence type="ECO:0000256" key="2">
    <source>
        <dbReference type="ARBA" id="ARBA00004604"/>
    </source>
</evidence>
<dbReference type="Proteomes" id="UP000009131">
    <property type="component" value="Unassembled WGS sequence"/>
</dbReference>
<accession>G7DYK6</accession>